<feature type="region of interest" description="Disordered" evidence="1">
    <location>
        <begin position="405"/>
        <end position="465"/>
    </location>
</feature>
<keyword evidence="4" id="KW-1185">Reference proteome</keyword>
<feature type="compositionally biased region" description="Basic and acidic residues" evidence="1">
    <location>
        <begin position="418"/>
        <end position="428"/>
    </location>
</feature>
<keyword evidence="3" id="KW-0282">Flagellum</keyword>
<feature type="compositionally biased region" description="Polar residues" evidence="1">
    <location>
        <begin position="268"/>
        <end position="291"/>
    </location>
</feature>
<reference evidence="3 4" key="1">
    <citation type="submission" date="2019-08" db="EMBL/GenBank/DDBJ databases">
        <title>Deep-cultivation of Planctomycetes and their phenomic and genomic characterization uncovers novel biology.</title>
        <authorList>
            <person name="Wiegand S."/>
            <person name="Jogler M."/>
            <person name="Boedeker C."/>
            <person name="Pinto D."/>
            <person name="Vollmers J."/>
            <person name="Rivas-Marin E."/>
            <person name="Kohn T."/>
            <person name="Peeters S.H."/>
            <person name="Heuer A."/>
            <person name="Rast P."/>
            <person name="Oberbeckmann S."/>
            <person name="Bunk B."/>
            <person name="Jeske O."/>
            <person name="Meyerdierks A."/>
            <person name="Storesund J.E."/>
            <person name="Kallscheuer N."/>
            <person name="Luecker S."/>
            <person name="Lage O.M."/>
            <person name="Pohl T."/>
            <person name="Merkel B.J."/>
            <person name="Hornburger P."/>
            <person name="Mueller R.-W."/>
            <person name="Bruemmer F."/>
            <person name="Labrenz M."/>
            <person name="Spormann A.M."/>
            <person name="Op den Camp H."/>
            <person name="Overmann J."/>
            <person name="Amann R."/>
            <person name="Jetten M.S.M."/>
            <person name="Mascher T."/>
            <person name="Medema M.H."/>
            <person name="Devos D.P."/>
            <person name="Kaster A.-K."/>
            <person name="Ovreas L."/>
            <person name="Rohde M."/>
            <person name="Galperin M.Y."/>
            <person name="Jogler C."/>
        </authorList>
    </citation>
    <scope>NUCLEOTIDE SEQUENCE [LARGE SCALE GENOMIC DNA]</scope>
    <source>
        <strain evidence="3 4">Pr1d</strain>
    </source>
</reference>
<dbReference type="Proteomes" id="UP000323917">
    <property type="component" value="Chromosome"/>
</dbReference>
<dbReference type="RefSeq" id="WP_148071860.1">
    <property type="nucleotide sequence ID" value="NZ_CP042913.1"/>
</dbReference>
<feature type="region of interest" description="Disordered" evidence="1">
    <location>
        <begin position="299"/>
        <end position="318"/>
    </location>
</feature>
<dbReference type="OrthoDB" id="292554at2"/>
<feature type="compositionally biased region" description="Acidic residues" evidence="1">
    <location>
        <begin position="169"/>
        <end position="179"/>
    </location>
</feature>
<organism evidence="3 4">
    <name type="scientific">Bythopirellula goksoeyrii</name>
    <dbReference type="NCBI Taxonomy" id="1400387"/>
    <lineage>
        <taxon>Bacteria</taxon>
        <taxon>Pseudomonadati</taxon>
        <taxon>Planctomycetota</taxon>
        <taxon>Planctomycetia</taxon>
        <taxon>Pirellulales</taxon>
        <taxon>Lacipirellulaceae</taxon>
        <taxon>Bythopirellula</taxon>
    </lineage>
</organism>
<feature type="compositionally biased region" description="Low complexity" evidence="1">
    <location>
        <begin position="55"/>
        <end position="64"/>
    </location>
</feature>
<proteinExistence type="predicted"/>
<dbReference type="AlphaFoldDB" id="A0A5B9Q5N5"/>
<evidence type="ECO:0000259" key="2">
    <source>
        <dbReference type="Pfam" id="PF02120"/>
    </source>
</evidence>
<feature type="compositionally biased region" description="Polar residues" evidence="1">
    <location>
        <begin position="447"/>
        <end position="458"/>
    </location>
</feature>
<evidence type="ECO:0000313" key="3">
    <source>
        <dbReference type="EMBL" id="QEG33050.1"/>
    </source>
</evidence>
<evidence type="ECO:0000313" key="4">
    <source>
        <dbReference type="Proteomes" id="UP000323917"/>
    </source>
</evidence>
<dbReference type="InterPro" id="IPR038610">
    <property type="entry name" value="FliK-like_C_sf"/>
</dbReference>
<feature type="compositionally biased region" description="Basic and acidic residues" evidence="1">
    <location>
        <begin position="224"/>
        <end position="234"/>
    </location>
</feature>
<protein>
    <submittedName>
        <fullName evidence="3">Flagellar hook-length control protein FliK</fullName>
    </submittedName>
</protein>
<evidence type="ECO:0000256" key="1">
    <source>
        <dbReference type="SAM" id="MobiDB-lite"/>
    </source>
</evidence>
<dbReference type="EMBL" id="CP042913">
    <property type="protein sequence ID" value="QEG33050.1"/>
    <property type="molecule type" value="Genomic_DNA"/>
</dbReference>
<dbReference type="KEGG" id="bgok:Pr1d_03110"/>
<feature type="domain" description="Flagellar hook-length control protein-like C-terminal" evidence="2">
    <location>
        <begin position="336"/>
        <end position="413"/>
    </location>
</feature>
<gene>
    <name evidence="3" type="ORF">Pr1d_03110</name>
</gene>
<feature type="region of interest" description="Disordered" evidence="1">
    <location>
        <begin position="266"/>
        <end position="291"/>
    </location>
</feature>
<feature type="region of interest" description="Disordered" evidence="1">
    <location>
        <begin position="1"/>
        <end position="254"/>
    </location>
</feature>
<keyword evidence="3" id="KW-0966">Cell projection</keyword>
<accession>A0A5B9Q5N5</accession>
<feature type="compositionally biased region" description="Polar residues" evidence="1">
    <location>
        <begin position="89"/>
        <end position="102"/>
    </location>
</feature>
<sequence length="465" mass="49961">MKSSPINNLLSIAAPAPTARGGASGSSKEFDLYMHKAAAPIATTEKSAPKREPEVSPSEPAPESETIEQADQEQASSTPDQDDKKDTTNEQPLTSEKNPTNDDTQDKQDEVVLSDAAVALQFEKTIPKEASAENEELESDTVSSEQKPKQSELKSSLNTTAVETNTDGVQEEGTDFEEAQEAKGESRVSTVQIPESHDAEKPNQPGRNPTNHARESDASTGAGEDSHLQGESKEQSGALQEILLPGEKSKIDSGVTIQKLTPLVGEATDSSTIPSNNNSSAVTSGQNSSNASVVQLVPTADQHRTEASSPPAGSETAVPTVDRGRFVQRVANAFRSAQQNDGEIQLRLSPPELGSLKIEISVRHGVLTAKLEAETVEARNTLLDNLPALRQRLADQDIRIEKFEVDIRREGGQGQSGAEDRQPSDESNRGSMTQRKRMKDDSEVITPRTTRAVTSHSSDSLDVRI</sequence>
<dbReference type="Gene3D" id="3.30.750.140">
    <property type="match status" value="1"/>
</dbReference>
<dbReference type="Pfam" id="PF02120">
    <property type="entry name" value="Flg_hook"/>
    <property type="match status" value="1"/>
</dbReference>
<dbReference type="InterPro" id="IPR021136">
    <property type="entry name" value="Flagellar_hook_control-like_C"/>
</dbReference>
<feature type="compositionally biased region" description="Polar residues" evidence="1">
    <location>
        <begin position="1"/>
        <end position="10"/>
    </location>
</feature>
<dbReference type="CDD" id="cd17470">
    <property type="entry name" value="T3SS_Flik_C"/>
    <property type="match status" value="1"/>
</dbReference>
<keyword evidence="3" id="KW-0969">Cilium</keyword>
<feature type="compositionally biased region" description="Polar residues" evidence="1">
    <location>
        <begin position="153"/>
        <end position="168"/>
    </location>
</feature>
<name>A0A5B9Q5N5_9BACT</name>